<dbReference type="CDD" id="cd00397">
    <property type="entry name" value="DNA_BRE_C"/>
    <property type="match status" value="1"/>
</dbReference>
<feature type="domain" description="Core-binding (CB)" evidence="7">
    <location>
        <begin position="70"/>
        <end position="153"/>
    </location>
</feature>
<dbReference type="GO" id="GO:0015074">
    <property type="term" value="P:DNA integration"/>
    <property type="evidence" value="ECO:0007669"/>
    <property type="project" value="UniProtKB-KW"/>
</dbReference>
<feature type="domain" description="Tyr recombinase" evidence="6">
    <location>
        <begin position="174"/>
        <end position="364"/>
    </location>
</feature>
<name>A0A7G8BJP4_9BACT</name>
<dbReference type="InterPro" id="IPR013762">
    <property type="entry name" value="Integrase-like_cat_sf"/>
</dbReference>
<dbReference type="InterPro" id="IPR010998">
    <property type="entry name" value="Integrase_recombinase_N"/>
</dbReference>
<dbReference type="Gene3D" id="1.10.443.10">
    <property type="entry name" value="Intergrase catalytic core"/>
    <property type="match status" value="1"/>
</dbReference>
<dbReference type="GO" id="GO:0006310">
    <property type="term" value="P:DNA recombination"/>
    <property type="evidence" value="ECO:0007669"/>
    <property type="project" value="UniProtKB-KW"/>
</dbReference>
<dbReference type="SUPFAM" id="SSF56349">
    <property type="entry name" value="DNA breaking-rejoining enzymes"/>
    <property type="match status" value="1"/>
</dbReference>
<dbReference type="Proteomes" id="UP000515312">
    <property type="component" value="Chromosome"/>
</dbReference>
<keyword evidence="2" id="KW-0229">DNA integration</keyword>
<dbReference type="PROSITE" id="PS51898">
    <property type="entry name" value="TYR_RECOMBINASE"/>
    <property type="match status" value="1"/>
</dbReference>
<keyword evidence="3 5" id="KW-0238">DNA-binding</keyword>
<keyword evidence="9" id="KW-1185">Reference proteome</keyword>
<dbReference type="GO" id="GO:0003677">
    <property type="term" value="F:DNA binding"/>
    <property type="evidence" value="ECO:0007669"/>
    <property type="project" value="UniProtKB-UniRule"/>
</dbReference>
<evidence type="ECO:0000256" key="4">
    <source>
        <dbReference type="ARBA" id="ARBA00023172"/>
    </source>
</evidence>
<evidence type="ECO:0000256" key="1">
    <source>
        <dbReference type="ARBA" id="ARBA00008857"/>
    </source>
</evidence>
<evidence type="ECO:0000313" key="8">
    <source>
        <dbReference type="EMBL" id="QNI32764.1"/>
    </source>
</evidence>
<protein>
    <submittedName>
        <fullName evidence="8">Site-specific integrase</fullName>
    </submittedName>
</protein>
<evidence type="ECO:0000259" key="7">
    <source>
        <dbReference type="PROSITE" id="PS51900"/>
    </source>
</evidence>
<evidence type="ECO:0000256" key="5">
    <source>
        <dbReference type="PROSITE-ProRule" id="PRU01248"/>
    </source>
</evidence>
<evidence type="ECO:0000256" key="2">
    <source>
        <dbReference type="ARBA" id="ARBA00022908"/>
    </source>
</evidence>
<dbReference type="PANTHER" id="PTHR30349">
    <property type="entry name" value="PHAGE INTEGRASE-RELATED"/>
    <property type="match status" value="1"/>
</dbReference>
<dbReference type="PANTHER" id="PTHR30349:SF41">
    <property type="entry name" value="INTEGRASE_RECOMBINASE PROTEIN MJ0367-RELATED"/>
    <property type="match status" value="1"/>
</dbReference>
<dbReference type="RefSeq" id="WP_186743718.1">
    <property type="nucleotide sequence ID" value="NZ_CP060394.1"/>
</dbReference>
<reference evidence="8 9" key="1">
    <citation type="submission" date="2020-08" db="EMBL/GenBank/DDBJ databases">
        <title>Edaphobacter telluris sp. nov. and Acidobacterium dinghuensis sp. nov., two acidobacteria isolated from forest soil.</title>
        <authorList>
            <person name="Fu J."/>
            <person name="Qiu L."/>
        </authorList>
    </citation>
    <scope>NUCLEOTIDE SEQUENCE [LARGE SCALE GENOMIC DNA]</scope>
    <source>
        <strain evidence="8">4Y35</strain>
    </source>
</reference>
<organism evidence="8 9">
    <name type="scientific">Alloacidobacterium dinghuense</name>
    <dbReference type="NCBI Taxonomy" id="2763107"/>
    <lineage>
        <taxon>Bacteria</taxon>
        <taxon>Pseudomonadati</taxon>
        <taxon>Acidobacteriota</taxon>
        <taxon>Terriglobia</taxon>
        <taxon>Terriglobales</taxon>
        <taxon>Acidobacteriaceae</taxon>
        <taxon>Alloacidobacterium</taxon>
    </lineage>
</organism>
<evidence type="ECO:0000256" key="3">
    <source>
        <dbReference type="ARBA" id="ARBA00023125"/>
    </source>
</evidence>
<keyword evidence="4" id="KW-0233">DNA recombination</keyword>
<dbReference type="PROSITE" id="PS51900">
    <property type="entry name" value="CB"/>
    <property type="match status" value="1"/>
</dbReference>
<dbReference type="InterPro" id="IPR011010">
    <property type="entry name" value="DNA_brk_join_enz"/>
</dbReference>
<proteinExistence type="inferred from homology"/>
<dbReference type="InterPro" id="IPR044068">
    <property type="entry name" value="CB"/>
</dbReference>
<accession>A0A7G8BJP4</accession>
<comment type="similarity">
    <text evidence="1">Belongs to the 'phage' integrase family.</text>
</comment>
<evidence type="ECO:0000259" key="6">
    <source>
        <dbReference type="PROSITE" id="PS51898"/>
    </source>
</evidence>
<dbReference type="EMBL" id="CP060394">
    <property type="protein sequence ID" value="QNI32764.1"/>
    <property type="molecule type" value="Genomic_DNA"/>
</dbReference>
<dbReference type="Pfam" id="PF00589">
    <property type="entry name" value="Phage_integrase"/>
    <property type="match status" value="1"/>
</dbReference>
<dbReference type="Gene3D" id="1.10.150.130">
    <property type="match status" value="1"/>
</dbReference>
<dbReference type="InterPro" id="IPR002104">
    <property type="entry name" value="Integrase_catalytic"/>
</dbReference>
<sequence>MQLGSVIQTGRKHGPDVWQFRWSEKDRSGRRIYRKRVIGTVQQYPNAQAAREVTTALLGHINAGASGCKITVEQICEHFEQRELRSGDSFRSFATVKTYRGYIRKWIKPRWGSRYLDEIKAVDVEAWLRRLPMARSSRANSRSILSILFNHACRYELFDRNPMRFVRQGAKRRSAPAVLTAAEIKALVDHLHIRERTLVLLAAATGLRQSELFGLKWRDVDFHRGELSVVRSIVFGVVGRCKTESSQKPVPMHSLLGEALLTWRKTCRFTGVDDWVFASRSHKGRRPYWGASILRKYIRPVAASLNIQKRIGWHTFRHTYSTLLRSVGAEFKVMQELMRHSTLRTTMDIYTKAVAPAKHAAQAAGLPFSSRWLALQMTA</sequence>
<dbReference type="InterPro" id="IPR050090">
    <property type="entry name" value="Tyrosine_recombinase_XerCD"/>
</dbReference>
<dbReference type="KEGG" id="adin:H7849_01800"/>
<dbReference type="AlphaFoldDB" id="A0A7G8BJP4"/>
<evidence type="ECO:0000313" key="9">
    <source>
        <dbReference type="Proteomes" id="UP000515312"/>
    </source>
</evidence>
<gene>
    <name evidence="8" type="ORF">H7849_01800</name>
</gene>